<feature type="compositionally biased region" description="Polar residues" evidence="1">
    <location>
        <begin position="20"/>
        <end position="33"/>
    </location>
</feature>
<feature type="region of interest" description="Disordered" evidence="1">
    <location>
        <begin position="1"/>
        <end position="99"/>
    </location>
</feature>
<evidence type="ECO:0000313" key="3">
    <source>
        <dbReference type="RefSeq" id="XP_016502170.1"/>
    </source>
</evidence>
<name>A0A1S4CM11_TOBAC</name>
<dbReference type="PaxDb" id="4097-A0A1S4CM11"/>
<feature type="compositionally biased region" description="Polar residues" evidence="1">
    <location>
        <begin position="66"/>
        <end position="90"/>
    </location>
</feature>
<dbReference type="OrthoDB" id="1918850at2759"/>
<dbReference type="AlphaFoldDB" id="A0A1S4CM11"/>
<dbReference type="KEGG" id="nta:107820402"/>
<dbReference type="OMA" id="FHSAEKC"/>
<dbReference type="PANTHER" id="PTHR34468">
    <property type="entry name" value="MICROTUBULE-ASSOCIATED FUTSCH-LIKE PROTEIN"/>
    <property type="match status" value="1"/>
</dbReference>
<evidence type="ECO:0000313" key="2">
    <source>
        <dbReference type="Proteomes" id="UP000790787"/>
    </source>
</evidence>
<evidence type="ECO:0000256" key="1">
    <source>
        <dbReference type="SAM" id="MobiDB-lite"/>
    </source>
</evidence>
<reference evidence="2" key="1">
    <citation type="journal article" date="2014" name="Nat. Commun.">
        <title>The tobacco genome sequence and its comparison with those of tomato and potato.</title>
        <authorList>
            <person name="Sierro N."/>
            <person name="Battey J.N."/>
            <person name="Ouadi S."/>
            <person name="Bakaher N."/>
            <person name="Bovet L."/>
            <person name="Willig A."/>
            <person name="Goepfert S."/>
            <person name="Peitsch M.C."/>
            <person name="Ivanov N.V."/>
        </authorList>
    </citation>
    <scope>NUCLEOTIDE SEQUENCE [LARGE SCALE GENOMIC DNA]</scope>
</reference>
<accession>A0A1S4CM11</accession>
<protein>
    <submittedName>
        <fullName evidence="3">Uncharacterized protein LOC107820402</fullName>
    </submittedName>
</protein>
<organism evidence="2 3">
    <name type="scientific">Nicotiana tabacum</name>
    <name type="common">Common tobacco</name>
    <dbReference type="NCBI Taxonomy" id="4097"/>
    <lineage>
        <taxon>Eukaryota</taxon>
        <taxon>Viridiplantae</taxon>
        <taxon>Streptophyta</taxon>
        <taxon>Embryophyta</taxon>
        <taxon>Tracheophyta</taxon>
        <taxon>Spermatophyta</taxon>
        <taxon>Magnoliopsida</taxon>
        <taxon>eudicotyledons</taxon>
        <taxon>Gunneridae</taxon>
        <taxon>Pentapetalae</taxon>
        <taxon>asterids</taxon>
        <taxon>lamiids</taxon>
        <taxon>Solanales</taxon>
        <taxon>Solanaceae</taxon>
        <taxon>Nicotianoideae</taxon>
        <taxon>Nicotianeae</taxon>
        <taxon>Nicotiana</taxon>
    </lineage>
</organism>
<keyword evidence="2" id="KW-1185">Reference proteome</keyword>
<sequence length="282" mass="31841">MDLHPTPFPGKVLPVKSRFNKNISRAPKTQSKEPSIPRQNRVFGTVRNPNVPTKTVSKKPVAKASSGVSQKPCKSSKKTQSLTDSATNPVIETAKKSTEENIVRQRKKSVCFQENRDAVEPQTPVKKSPNLVKPRLSGSTPFYSAVNCSKCRFDRLETSSYWLSQIKLAETVGKHFVSAAFFRLALESKAEPFRNIMLELKRYLRRHKHLSEGKEWKEVCFSYGILKDEGSSEDNIGNINKNKSNELECTIEKEEEEESKDLNQEVTEDGVTQLGNELPFPL</sequence>
<dbReference type="Proteomes" id="UP000790787">
    <property type="component" value="Chromosome 9"/>
</dbReference>
<dbReference type="STRING" id="4097.A0A1S4CM11"/>
<gene>
    <name evidence="3" type="primary">LOC107820402</name>
</gene>
<reference evidence="3" key="2">
    <citation type="submission" date="2025-08" db="UniProtKB">
        <authorList>
            <consortium name="RefSeq"/>
        </authorList>
    </citation>
    <scope>IDENTIFICATION</scope>
    <source>
        <tissue evidence="3">Leaf</tissue>
    </source>
</reference>
<dbReference type="GeneID" id="107820402"/>
<proteinExistence type="predicted"/>
<dbReference type="RefSeq" id="XP_016502170.1">
    <property type="nucleotide sequence ID" value="XM_016646684.1"/>
</dbReference>
<dbReference type="PANTHER" id="PTHR34468:SF3">
    <property type="entry name" value="OS03G0288900 PROTEIN"/>
    <property type="match status" value="1"/>
</dbReference>
<dbReference type="RefSeq" id="XP_016502170.1">
    <property type="nucleotide sequence ID" value="XM_016646684.2"/>
</dbReference>
<feature type="region of interest" description="Disordered" evidence="1">
    <location>
        <begin position="250"/>
        <end position="282"/>
    </location>
</feature>